<evidence type="ECO:0008006" key="3">
    <source>
        <dbReference type="Google" id="ProtNLM"/>
    </source>
</evidence>
<evidence type="ECO:0000313" key="2">
    <source>
        <dbReference type="Proteomes" id="UP001320972"/>
    </source>
</evidence>
<comment type="caution">
    <text evidence="1">The sequence shown here is derived from an EMBL/GenBank/DDBJ whole genome shotgun (WGS) entry which is preliminary data.</text>
</comment>
<dbReference type="InterPro" id="IPR058485">
    <property type="entry name" value="DUF8172"/>
</dbReference>
<dbReference type="EMBL" id="JAOPKB010000001">
    <property type="protein sequence ID" value="MCU4971145.1"/>
    <property type="molecule type" value="Genomic_DNA"/>
</dbReference>
<sequence length="293" mass="33920">MTSRVFYHHPDDKQFSFDFVNPDFEAIGKRVVNYESQKSVKVEEYDLNQTVYVVYTAVGASGDADAIEYDLVDRISSMKSANDVIATRYVNVFKTVLKENFEEEGKRIKAYKDIVAEDIEPALDQVDWNGTATEVAGRLASNLILKHALPNANHRTAIGMCQLYLRRIAPDFSMPNTARQMDGGNEYAWMEWVNEYIKESKRLLTVRRKGDRFAHLASFGCDVLERKHGIEIHLDEYDLSLPPSERWRHYAEEHEELWIRFTEDAVRRSGHQELIDKPGLTKHEFADDLKQLQ</sequence>
<protein>
    <recommendedName>
        <fullName evidence="3">Fido domain-containing protein</fullName>
    </recommendedName>
</protein>
<organism evidence="1 2">
    <name type="scientific">Natronoglomus mannanivorans</name>
    <dbReference type="NCBI Taxonomy" id="2979990"/>
    <lineage>
        <taxon>Archaea</taxon>
        <taxon>Methanobacteriati</taxon>
        <taxon>Methanobacteriota</taxon>
        <taxon>Stenosarchaea group</taxon>
        <taxon>Halobacteria</taxon>
        <taxon>Halobacteriales</taxon>
        <taxon>Natrialbaceae</taxon>
        <taxon>Natronoglomus</taxon>
    </lineage>
</organism>
<proteinExistence type="predicted"/>
<dbReference type="Proteomes" id="UP001320972">
    <property type="component" value="Unassembled WGS sequence"/>
</dbReference>
<keyword evidence="2" id="KW-1185">Reference proteome</keyword>
<dbReference type="RefSeq" id="WP_338006648.1">
    <property type="nucleotide sequence ID" value="NZ_JAOPKB010000001.1"/>
</dbReference>
<accession>A0ABT2Q893</accession>
<name>A0ABT2Q893_9EURY</name>
<evidence type="ECO:0000313" key="1">
    <source>
        <dbReference type="EMBL" id="MCU4971145.1"/>
    </source>
</evidence>
<gene>
    <name evidence="1" type="ORF">OB955_00130</name>
</gene>
<reference evidence="1 2" key="1">
    <citation type="submission" date="2022-09" db="EMBL/GenBank/DDBJ databases">
        <title>Enrichment on poylsaccharides allowed isolation of novel metabolic and taxonomic groups of Haloarchaea.</title>
        <authorList>
            <person name="Sorokin D.Y."/>
            <person name="Elcheninov A.G."/>
            <person name="Khizhniak T.V."/>
            <person name="Kolganova T.V."/>
            <person name="Kublanov I.V."/>
        </authorList>
    </citation>
    <scope>NUCLEOTIDE SEQUENCE [LARGE SCALE GENOMIC DNA]</scope>
    <source>
        <strain evidence="1 2">AArc-m2/3/4</strain>
    </source>
</reference>
<dbReference type="Pfam" id="PF26511">
    <property type="entry name" value="DUF8172"/>
    <property type="match status" value="1"/>
</dbReference>